<gene>
    <name evidence="10 13" type="primary">glgB</name>
    <name evidence="13" type="ORF">TBH_C2276</name>
</gene>
<accession>A0A7U6JIT1</accession>
<dbReference type="HAMAP" id="MF_00685">
    <property type="entry name" value="GlgB"/>
    <property type="match status" value="1"/>
</dbReference>
<dbReference type="Pfam" id="PF02922">
    <property type="entry name" value="CBM_48"/>
    <property type="match status" value="1"/>
</dbReference>
<dbReference type="GO" id="GO:0005829">
    <property type="term" value="C:cytosol"/>
    <property type="evidence" value="ECO:0007669"/>
    <property type="project" value="TreeGrafter"/>
</dbReference>
<evidence type="ECO:0000256" key="1">
    <source>
        <dbReference type="ARBA" id="ARBA00000826"/>
    </source>
</evidence>
<dbReference type="InterPro" id="IPR006047">
    <property type="entry name" value="GH13_cat_dom"/>
</dbReference>
<evidence type="ECO:0000313" key="14">
    <source>
        <dbReference type="Proteomes" id="UP000031631"/>
    </source>
</evidence>
<dbReference type="EMBL" id="AP012273">
    <property type="protein sequence ID" value="BAO45187.1"/>
    <property type="molecule type" value="Genomic_DNA"/>
</dbReference>
<dbReference type="PIRSF" id="PIRSF000463">
    <property type="entry name" value="GlgB"/>
    <property type="match status" value="1"/>
</dbReference>
<dbReference type="InterPro" id="IPR014756">
    <property type="entry name" value="Ig_E-set"/>
</dbReference>
<dbReference type="RefSeq" id="WP_041068551.1">
    <property type="nucleotide sequence ID" value="NZ_AP012273.1"/>
</dbReference>
<comment type="function">
    <text evidence="2 10">Catalyzes the formation of the alpha-1,6-glucosidic linkages in glycogen by scission of a 1,4-alpha-linked oligosaccharide from growing alpha-1,4-glucan chains and the subsequent attachment of the oligosaccharide to the alpha-1,6 position.</text>
</comment>
<comment type="catalytic activity">
    <reaction evidence="1 10">
        <text>Transfers a segment of a (1-&gt;4)-alpha-D-glucan chain to a primary hydroxy group in a similar glucan chain.</text>
        <dbReference type="EC" id="2.4.1.18"/>
    </reaction>
</comment>
<comment type="similarity">
    <text evidence="4 10">Belongs to the glycosyl hydrolase 13 family. GlgB subfamily.</text>
</comment>
<dbReference type="InterPro" id="IPR006407">
    <property type="entry name" value="GlgB"/>
</dbReference>
<dbReference type="Proteomes" id="UP000031631">
    <property type="component" value="Chromosome"/>
</dbReference>
<keyword evidence="7 10" id="KW-0808">Transferase</keyword>
<dbReference type="FunFam" id="3.20.20.80:FF:000003">
    <property type="entry name" value="1,4-alpha-glucan branching enzyme GlgB"/>
    <property type="match status" value="1"/>
</dbReference>
<dbReference type="GO" id="GO:0043169">
    <property type="term" value="F:cation binding"/>
    <property type="evidence" value="ECO:0007669"/>
    <property type="project" value="InterPro"/>
</dbReference>
<dbReference type="Pfam" id="PF02806">
    <property type="entry name" value="Alpha-amylase_C"/>
    <property type="match status" value="1"/>
</dbReference>
<evidence type="ECO:0000256" key="2">
    <source>
        <dbReference type="ARBA" id="ARBA00002953"/>
    </source>
</evidence>
<evidence type="ECO:0000256" key="6">
    <source>
        <dbReference type="ARBA" id="ARBA00022676"/>
    </source>
</evidence>
<evidence type="ECO:0000256" key="5">
    <source>
        <dbReference type="ARBA" id="ARBA00022600"/>
    </source>
</evidence>
<sequence>MNHLERLQQGRHHDPFDYLGRHPLNQGWIIRAFMPSAEAVELKDVGAMNRVEGSDLFVIRLDKAQYEQLPAHYCLRWQEKHDSSWHEAISPYSFDPQLPDWDLHLFNEGRHHHAWRILGAQTREIDGIPGCLFSVWAPHVQRVSIIGDFNGWNGLRHPMRNRGHSGVWELFIPGLHPGDAYKFEILSHQGQLITKTDPYARHMARRPDTTSLITGPTEHQWQDSDWLEQRRNWDWQHQPVSIYEIHPGSWRQHEDGSFYTWRELAEELVPWVRDMGYTHIELLPVMEHPLDESWGYQVSGYYAPTSRFGSPDDLRHFIDNCHLNGIGVLLDWVPAHFPRDEFALARFTGEPLYEHADPRKGEHRDWGTLIFDFGRNEVRNFLVANALYWIEEFHIDGLRVDAVASMLYLDYSREDGDWTPNRYGGREHLEAIDFLREMNEAVHTRFPGVITVAEESTAWPLVSRPPYMGGLGFSMKWNMGWMHDTLSYMETDPIYRKYHHDKLTFSQLYLWSENFVLPFSHDEVVHLKKSMLDKMPGDVWQRFANLRLLYAYQYAHPGKKLLFMGSEFAQWTEWNAKTALDWPLMDVPDHQGIHKLVTDLNHLYSAEAALHETDFDHEGFQWIDCHDSEQSILSFVRRSKSNPADVLLCLFNFTPVPRLGYRIGVPSPGNYHECLNSDSSWYGGSNMGNAGSISSEAVPWMGFEHSLELTLPPLGALFLKPQA</sequence>
<dbReference type="CDD" id="cd11322">
    <property type="entry name" value="AmyAc_Glg_BE"/>
    <property type="match status" value="1"/>
</dbReference>
<evidence type="ECO:0000256" key="11">
    <source>
        <dbReference type="PIRSR" id="PIRSR000463-1"/>
    </source>
</evidence>
<dbReference type="InterPro" id="IPR013783">
    <property type="entry name" value="Ig-like_fold"/>
</dbReference>
<dbReference type="SUPFAM" id="SSF51011">
    <property type="entry name" value="Glycosyl hydrolase domain"/>
    <property type="match status" value="1"/>
</dbReference>
<dbReference type="NCBIfam" id="NF008967">
    <property type="entry name" value="PRK12313.1"/>
    <property type="match status" value="1"/>
</dbReference>
<feature type="domain" description="Glycosyl hydrolase family 13 catalytic" evidence="12">
    <location>
        <begin position="244"/>
        <end position="611"/>
    </location>
</feature>
<keyword evidence="8 10" id="KW-0320">Glycogen biosynthesis</keyword>
<comment type="subunit">
    <text evidence="10">Monomer.</text>
</comment>
<dbReference type="AlphaFoldDB" id="A0A7U6JIT1"/>
<evidence type="ECO:0000256" key="3">
    <source>
        <dbReference type="ARBA" id="ARBA00004964"/>
    </source>
</evidence>
<dbReference type="Gene3D" id="3.20.20.80">
    <property type="entry name" value="Glycosidases"/>
    <property type="match status" value="1"/>
</dbReference>
<keyword evidence="14" id="KW-1185">Reference proteome</keyword>
<dbReference type="InterPro" id="IPR044143">
    <property type="entry name" value="GlgB_N_E_set_prok"/>
</dbReference>
<dbReference type="OrthoDB" id="9800174at2"/>
<dbReference type="KEGG" id="tbn:TBH_C2276"/>
<evidence type="ECO:0000313" key="13">
    <source>
        <dbReference type="EMBL" id="BAO45187.1"/>
    </source>
</evidence>
<dbReference type="InterPro" id="IPR037439">
    <property type="entry name" value="Branching_enzy"/>
</dbReference>
<keyword evidence="6 10" id="KW-0328">Glycosyltransferase</keyword>
<dbReference type="GO" id="GO:0004553">
    <property type="term" value="F:hydrolase activity, hydrolyzing O-glycosyl compounds"/>
    <property type="evidence" value="ECO:0007669"/>
    <property type="project" value="InterPro"/>
</dbReference>
<dbReference type="EC" id="2.4.1.18" evidence="10"/>
<dbReference type="InterPro" id="IPR006048">
    <property type="entry name" value="A-amylase/branching_C"/>
</dbReference>
<dbReference type="InterPro" id="IPR017853">
    <property type="entry name" value="GH"/>
</dbReference>
<dbReference type="Pfam" id="PF22019">
    <property type="entry name" value="GlgB_N"/>
    <property type="match status" value="1"/>
</dbReference>
<dbReference type="GO" id="GO:0003844">
    <property type="term" value="F:1,4-alpha-glucan branching enzyme activity"/>
    <property type="evidence" value="ECO:0007669"/>
    <property type="project" value="UniProtKB-UniRule"/>
</dbReference>
<name>A0A7U6JIT1_9GAMM</name>
<dbReference type="FunFam" id="2.60.40.1180:FF:000002">
    <property type="entry name" value="1,4-alpha-glucan branching enzyme GlgB"/>
    <property type="match status" value="1"/>
</dbReference>
<dbReference type="NCBIfam" id="NF003811">
    <property type="entry name" value="PRK05402.1"/>
    <property type="match status" value="1"/>
</dbReference>
<feature type="active site" description="Proton donor" evidence="10 11">
    <location>
        <position position="454"/>
    </location>
</feature>
<evidence type="ECO:0000256" key="8">
    <source>
        <dbReference type="ARBA" id="ARBA00023056"/>
    </source>
</evidence>
<keyword evidence="5 10" id="KW-0321">Glycogen metabolism</keyword>
<dbReference type="FunFam" id="2.60.40.10:FF:000169">
    <property type="entry name" value="1,4-alpha-glucan branching enzyme GlgB"/>
    <property type="match status" value="1"/>
</dbReference>
<evidence type="ECO:0000256" key="9">
    <source>
        <dbReference type="ARBA" id="ARBA00023277"/>
    </source>
</evidence>
<feature type="active site" description="Nucleophile" evidence="10 11">
    <location>
        <position position="401"/>
    </location>
</feature>
<dbReference type="Gene3D" id="2.60.40.1180">
    <property type="entry name" value="Golgi alpha-mannosidase II"/>
    <property type="match status" value="1"/>
</dbReference>
<dbReference type="InterPro" id="IPR004193">
    <property type="entry name" value="Glyco_hydro_13_N"/>
</dbReference>
<dbReference type="Pfam" id="PF00128">
    <property type="entry name" value="Alpha-amylase"/>
    <property type="match status" value="2"/>
</dbReference>
<keyword evidence="9 10" id="KW-0119">Carbohydrate metabolism</keyword>
<proteinExistence type="inferred from homology"/>
<evidence type="ECO:0000259" key="12">
    <source>
        <dbReference type="SMART" id="SM00642"/>
    </source>
</evidence>
<dbReference type="GO" id="GO:0005978">
    <property type="term" value="P:glycogen biosynthetic process"/>
    <property type="evidence" value="ECO:0007669"/>
    <property type="project" value="UniProtKB-UniRule"/>
</dbReference>
<dbReference type="InterPro" id="IPR054169">
    <property type="entry name" value="GlgB_N"/>
</dbReference>
<evidence type="ECO:0000256" key="7">
    <source>
        <dbReference type="ARBA" id="ARBA00022679"/>
    </source>
</evidence>
<dbReference type="SMART" id="SM00642">
    <property type="entry name" value="Aamy"/>
    <property type="match status" value="1"/>
</dbReference>
<reference evidence="13 14" key="1">
    <citation type="journal article" date="2014" name="PLoS ONE">
        <title>Physiological and genomic features of a novel sulfur-oxidizing gammaproteobacterium belonging to a previously uncultivated symbiotic lineage isolated from a hydrothermal vent.</title>
        <authorList>
            <person name="Nunoura T."/>
            <person name="Takaki Y."/>
            <person name="Kazama H."/>
            <person name="Kakuta J."/>
            <person name="Shimamura S."/>
            <person name="Makita H."/>
            <person name="Hirai M."/>
            <person name="Miyazaki M."/>
            <person name="Takai K."/>
        </authorList>
    </citation>
    <scope>NUCLEOTIDE SEQUENCE [LARGE SCALE GENOMIC DNA]</scope>
    <source>
        <strain evidence="13 14">Hiromi1</strain>
    </source>
</reference>
<protein>
    <recommendedName>
        <fullName evidence="10">1,4-alpha-glucan branching enzyme GlgB</fullName>
        <ecNumber evidence="10">2.4.1.18</ecNumber>
    </recommendedName>
    <alternativeName>
        <fullName evidence="10">1,4-alpha-D-glucan:1,4-alpha-D-glucan 6-glucosyl-transferase</fullName>
    </alternativeName>
    <alternativeName>
        <fullName evidence="10">Alpha-(1-&gt;4)-glucan branching enzyme</fullName>
    </alternativeName>
    <alternativeName>
        <fullName evidence="10">Glycogen branching enzyme</fullName>
        <shortName evidence="10">BE</shortName>
    </alternativeName>
</protein>
<dbReference type="PANTHER" id="PTHR43651:SF3">
    <property type="entry name" value="1,4-ALPHA-GLUCAN-BRANCHING ENZYME"/>
    <property type="match status" value="1"/>
</dbReference>
<dbReference type="Gene3D" id="2.60.40.10">
    <property type="entry name" value="Immunoglobulins"/>
    <property type="match status" value="2"/>
</dbReference>
<dbReference type="SUPFAM" id="SSF81296">
    <property type="entry name" value="E set domains"/>
    <property type="match status" value="1"/>
</dbReference>
<dbReference type="UniPathway" id="UPA00164"/>
<dbReference type="SUPFAM" id="SSF51445">
    <property type="entry name" value="(Trans)glycosidases"/>
    <property type="match status" value="1"/>
</dbReference>
<evidence type="ECO:0000256" key="10">
    <source>
        <dbReference type="HAMAP-Rule" id="MF_00685"/>
    </source>
</evidence>
<dbReference type="NCBIfam" id="TIGR01515">
    <property type="entry name" value="branching_enzym"/>
    <property type="match status" value="1"/>
</dbReference>
<dbReference type="CDD" id="cd02855">
    <property type="entry name" value="E_set_GBE_prok_N"/>
    <property type="match status" value="1"/>
</dbReference>
<dbReference type="PANTHER" id="PTHR43651">
    <property type="entry name" value="1,4-ALPHA-GLUCAN-BRANCHING ENZYME"/>
    <property type="match status" value="1"/>
</dbReference>
<evidence type="ECO:0000256" key="4">
    <source>
        <dbReference type="ARBA" id="ARBA00009000"/>
    </source>
</evidence>
<comment type="pathway">
    <text evidence="3 10">Glycan biosynthesis; glycogen biosynthesis.</text>
</comment>
<organism evidence="13 14">
    <name type="scientific">Thiolapillus brandeum</name>
    <dbReference type="NCBI Taxonomy" id="1076588"/>
    <lineage>
        <taxon>Bacteria</taxon>
        <taxon>Pseudomonadati</taxon>
        <taxon>Pseudomonadota</taxon>
        <taxon>Gammaproteobacteria</taxon>
        <taxon>Chromatiales</taxon>
        <taxon>Sedimenticolaceae</taxon>
        <taxon>Thiolapillus</taxon>
    </lineage>
</organism>
<dbReference type="InterPro" id="IPR013780">
    <property type="entry name" value="Glyco_hydro_b"/>
</dbReference>